<gene>
    <name evidence="4" type="ORF">EJB05_13726</name>
</gene>
<dbReference type="PANTHER" id="PTHR23023">
    <property type="entry name" value="DIMETHYLANILINE MONOOXYGENASE"/>
    <property type="match status" value="1"/>
</dbReference>
<dbReference type="AlphaFoldDB" id="A0A5J9VYV3"/>
<sequence length="81" mass="8632">MVPKKVCVVAGVSGLVSARELRREGHEVTVLEQRGGVGGQWLYDPRIDAGNPLGLDGVHSGIDASLRPIAPKQGRMSLNRC</sequence>
<keyword evidence="1" id="KW-0285">Flavoprotein</keyword>
<organism evidence="4 5">
    <name type="scientific">Eragrostis curvula</name>
    <name type="common">weeping love grass</name>
    <dbReference type="NCBI Taxonomy" id="38414"/>
    <lineage>
        <taxon>Eukaryota</taxon>
        <taxon>Viridiplantae</taxon>
        <taxon>Streptophyta</taxon>
        <taxon>Embryophyta</taxon>
        <taxon>Tracheophyta</taxon>
        <taxon>Spermatophyta</taxon>
        <taxon>Magnoliopsida</taxon>
        <taxon>Liliopsida</taxon>
        <taxon>Poales</taxon>
        <taxon>Poaceae</taxon>
        <taxon>PACMAD clade</taxon>
        <taxon>Chloridoideae</taxon>
        <taxon>Eragrostideae</taxon>
        <taxon>Eragrostidinae</taxon>
        <taxon>Eragrostis</taxon>
    </lineage>
</organism>
<dbReference type="Gene3D" id="3.50.50.60">
    <property type="entry name" value="FAD/NAD(P)-binding domain"/>
    <property type="match status" value="1"/>
</dbReference>
<dbReference type="SUPFAM" id="SSF51905">
    <property type="entry name" value="FAD/NAD(P)-binding domain"/>
    <property type="match status" value="1"/>
</dbReference>
<evidence type="ECO:0000256" key="2">
    <source>
        <dbReference type="ARBA" id="ARBA00022827"/>
    </source>
</evidence>
<dbReference type="InterPro" id="IPR050346">
    <property type="entry name" value="FMO-like"/>
</dbReference>
<evidence type="ECO:0000313" key="4">
    <source>
        <dbReference type="EMBL" id="TVU40270.1"/>
    </source>
</evidence>
<evidence type="ECO:0000256" key="3">
    <source>
        <dbReference type="ARBA" id="ARBA00023002"/>
    </source>
</evidence>
<dbReference type="EMBL" id="RWGY01000007">
    <property type="protein sequence ID" value="TVU40270.1"/>
    <property type="molecule type" value="Genomic_DNA"/>
</dbReference>
<dbReference type="Pfam" id="PF13450">
    <property type="entry name" value="NAD_binding_8"/>
    <property type="match status" value="1"/>
</dbReference>
<keyword evidence="2" id="KW-0274">FAD</keyword>
<name>A0A5J9VYV3_9POAL</name>
<dbReference type="GO" id="GO:0016491">
    <property type="term" value="F:oxidoreductase activity"/>
    <property type="evidence" value="ECO:0007669"/>
    <property type="project" value="UniProtKB-KW"/>
</dbReference>
<protein>
    <recommendedName>
        <fullName evidence="6">Amine oxidase domain-containing protein</fullName>
    </recommendedName>
</protein>
<comment type="caution">
    <text evidence="4">The sequence shown here is derived from an EMBL/GenBank/DDBJ whole genome shotgun (WGS) entry which is preliminary data.</text>
</comment>
<feature type="non-terminal residue" evidence="4">
    <location>
        <position position="1"/>
    </location>
</feature>
<keyword evidence="5" id="KW-1185">Reference proteome</keyword>
<evidence type="ECO:0000313" key="5">
    <source>
        <dbReference type="Proteomes" id="UP000324897"/>
    </source>
</evidence>
<reference evidence="4 5" key="1">
    <citation type="journal article" date="2019" name="Sci. Rep.">
        <title>A high-quality genome of Eragrostis curvula grass provides insights into Poaceae evolution and supports new strategies to enhance forage quality.</title>
        <authorList>
            <person name="Carballo J."/>
            <person name="Santos B.A.C.M."/>
            <person name="Zappacosta D."/>
            <person name="Garbus I."/>
            <person name="Selva J.P."/>
            <person name="Gallo C.A."/>
            <person name="Diaz A."/>
            <person name="Albertini E."/>
            <person name="Caccamo M."/>
            <person name="Echenique V."/>
        </authorList>
    </citation>
    <scope>NUCLEOTIDE SEQUENCE [LARGE SCALE GENOMIC DNA]</scope>
    <source>
        <strain evidence="5">cv. Victoria</strain>
        <tissue evidence="4">Leaf</tissue>
    </source>
</reference>
<evidence type="ECO:0000256" key="1">
    <source>
        <dbReference type="ARBA" id="ARBA00022630"/>
    </source>
</evidence>
<dbReference type="OrthoDB" id="66881at2759"/>
<dbReference type="InterPro" id="IPR036188">
    <property type="entry name" value="FAD/NAD-bd_sf"/>
</dbReference>
<dbReference type="Proteomes" id="UP000324897">
    <property type="component" value="Chromosome 4"/>
</dbReference>
<proteinExistence type="predicted"/>
<accession>A0A5J9VYV3</accession>
<dbReference type="Gramene" id="TVU40270">
    <property type="protein sequence ID" value="TVU40270"/>
    <property type="gene ID" value="EJB05_13726"/>
</dbReference>
<evidence type="ECO:0008006" key="6">
    <source>
        <dbReference type="Google" id="ProtNLM"/>
    </source>
</evidence>
<keyword evidence="3" id="KW-0560">Oxidoreductase</keyword>